<dbReference type="SUPFAM" id="SSF53686">
    <property type="entry name" value="Tryptophan synthase beta subunit-like PLP-dependent enzymes"/>
    <property type="match status" value="1"/>
</dbReference>
<dbReference type="Proteomes" id="UP001236500">
    <property type="component" value="Chromosome"/>
</dbReference>
<gene>
    <name evidence="5" type="ORF">PVT68_03130</name>
</gene>
<dbReference type="InterPro" id="IPR036052">
    <property type="entry name" value="TrpB-like_PALP_sf"/>
</dbReference>
<dbReference type="InterPro" id="IPR001926">
    <property type="entry name" value="TrpB-like_PALP"/>
</dbReference>
<evidence type="ECO:0000256" key="2">
    <source>
        <dbReference type="ARBA" id="ARBA00008639"/>
    </source>
</evidence>
<dbReference type="PANTHER" id="PTHR43780:SF2">
    <property type="entry name" value="1-AMINOCYCLOPROPANE-1-CARBOXYLATE DEAMINASE-RELATED"/>
    <property type="match status" value="1"/>
</dbReference>
<comment type="cofactor">
    <cofactor evidence="1">
        <name>pyridoxal 5'-phosphate</name>
        <dbReference type="ChEBI" id="CHEBI:597326"/>
    </cofactor>
</comment>
<evidence type="ECO:0000256" key="3">
    <source>
        <dbReference type="ARBA" id="ARBA00022898"/>
    </source>
</evidence>
<dbReference type="InterPro" id="IPR027278">
    <property type="entry name" value="ACCD_DCysDesulf"/>
</dbReference>
<proteinExistence type="inferred from homology"/>
<keyword evidence="3" id="KW-0663">Pyridoxal phosphate</keyword>
<organism evidence="5 6">
    <name type="scientific">Microbulbifer bruguierae</name>
    <dbReference type="NCBI Taxonomy" id="3029061"/>
    <lineage>
        <taxon>Bacteria</taxon>
        <taxon>Pseudomonadati</taxon>
        <taxon>Pseudomonadota</taxon>
        <taxon>Gammaproteobacteria</taxon>
        <taxon>Cellvibrionales</taxon>
        <taxon>Microbulbiferaceae</taxon>
        <taxon>Microbulbifer</taxon>
    </lineage>
</organism>
<protein>
    <submittedName>
        <fullName evidence="5">Pyridoxal-phosphate dependent enzyme</fullName>
    </submittedName>
</protein>
<evidence type="ECO:0000313" key="6">
    <source>
        <dbReference type="Proteomes" id="UP001236500"/>
    </source>
</evidence>
<dbReference type="EMBL" id="CP118605">
    <property type="protein sequence ID" value="WGL17302.1"/>
    <property type="molecule type" value="Genomic_DNA"/>
</dbReference>
<name>A0ABY8NGW9_9GAMM</name>
<comment type="similarity">
    <text evidence="2">Belongs to the ACC deaminase/D-cysteine desulfhydrase family.</text>
</comment>
<accession>A0ABY8NGW9</accession>
<keyword evidence="6" id="KW-1185">Reference proteome</keyword>
<dbReference type="Pfam" id="PF00291">
    <property type="entry name" value="PALP"/>
    <property type="match status" value="1"/>
</dbReference>
<feature type="domain" description="Tryptophan synthase beta chain-like PALP" evidence="4">
    <location>
        <begin position="42"/>
        <end position="221"/>
    </location>
</feature>
<reference evidence="5 6" key="1">
    <citation type="submission" date="2023-02" db="EMBL/GenBank/DDBJ databases">
        <title>Description and genomic characterization of Microbulbifer bruguierae sp. nov., isolated from the sediment of mangrove plant Bruguiera sexangula.</title>
        <authorList>
            <person name="Long M."/>
        </authorList>
    </citation>
    <scope>NUCLEOTIDE SEQUENCE [LARGE SCALE GENOMIC DNA]</scope>
    <source>
        <strain evidence="5 6">H12</strain>
    </source>
</reference>
<dbReference type="RefSeq" id="WP_280321151.1">
    <property type="nucleotide sequence ID" value="NZ_CP118605.1"/>
</dbReference>
<dbReference type="PANTHER" id="PTHR43780">
    <property type="entry name" value="1-AMINOCYCLOPROPANE-1-CARBOXYLATE DEAMINASE-RELATED"/>
    <property type="match status" value="1"/>
</dbReference>
<evidence type="ECO:0000256" key="1">
    <source>
        <dbReference type="ARBA" id="ARBA00001933"/>
    </source>
</evidence>
<sequence>MLAVCLFLLGSKMQFLSNLDLRSFKRSIAKVPYQCVSSDVFPGVDLWVRRDDLLDPLISGNKGYKLIFNLLEARRQNTKTLITCGGAWSNHIHATAAAGQRFGFRTVGIIRGEAESYLSATLQDARRMGMQLHFVSRAAYRERHRSDFPRFAGLDVTNSCYIPEGGANLAGARGVGLLGAMIQQTQPIKFAECWVACGTGLTLGALGATLGQTLKVVGVSVLKDRGSVERSANFWRSELDGGESGIDVRTDYHCGGYARYPVYLDQFRHSFQCQTGIPLDPIYTAKLAYALQQNAIEGGGASCRRRKVLMLHTGGLQGVRGDQ</sequence>
<evidence type="ECO:0000259" key="4">
    <source>
        <dbReference type="Pfam" id="PF00291"/>
    </source>
</evidence>
<dbReference type="PIRSF" id="PIRSF006278">
    <property type="entry name" value="ACCD_DCysDesulf"/>
    <property type="match status" value="1"/>
</dbReference>
<dbReference type="Gene3D" id="3.40.50.1100">
    <property type="match status" value="2"/>
</dbReference>
<evidence type="ECO:0000313" key="5">
    <source>
        <dbReference type="EMBL" id="WGL17302.1"/>
    </source>
</evidence>